<evidence type="ECO:0000259" key="1">
    <source>
        <dbReference type="Pfam" id="PF13926"/>
    </source>
</evidence>
<name>A0A9W9EIV9_9EURO</name>
<keyword evidence="3" id="KW-1185">Reference proteome</keyword>
<evidence type="ECO:0000313" key="2">
    <source>
        <dbReference type="EMBL" id="KAJ5082539.1"/>
    </source>
</evidence>
<dbReference type="InterPro" id="IPR025451">
    <property type="entry name" value="DUF4211"/>
</dbReference>
<evidence type="ECO:0000313" key="3">
    <source>
        <dbReference type="Proteomes" id="UP001149074"/>
    </source>
</evidence>
<dbReference type="PANTHER" id="PTHR14689">
    <property type="entry name" value="PHORBOL-ESTER_DAG-TYPE DOMAIN-CONTAINING PROTEIN"/>
    <property type="match status" value="1"/>
</dbReference>
<dbReference type="Pfam" id="PF13926">
    <property type="entry name" value="DUF4211"/>
    <property type="match status" value="1"/>
</dbReference>
<dbReference type="EMBL" id="JAPQKI010000011">
    <property type="protein sequence ID" value="KAJ5082539.1"/>
    <property type="molecule type" value="Genomic_DNA"/>
</dbReference>
<dbReference type="Proteomes" id="UP001149074">
    <property type="component" value="Unassembled WGS sequence"/>
</dbReference>
<comment type="caution">
    <text evidence="2">The sequence shown here is derived from an EMBL/GenBank/DDBJ whole genome shotgun (WGS) entry which is preliminary data.</text>
</comment>
<reference evidence="2" key="1">
    <citation type="submission" date="2022-11" db="EMBL/GenBank/DDBJ databases">
        <authorList>
            <person name="Petersen C."/>
        </authorList>
    </citation>
    <scope>NUCLEOTIDE SEQUENCE</scope>
    <source>
        <strain evidence="2">IBT 30761</strain>
    </source>
</reference>
<dbReference type="GO" id="GO:0005634">
    <property type="term" value="C:nucleus"/>
    <property type="evidence" value="ECO:0007669"/>
    <property type="project" value="TreeGrafter"/>
</dbReference>
<reference evidence="2" key="2">
    <citation type="journal article" date="2023" name="IMA Fungus">
        <title>Comparative genomic study of the Penicillium genus elucidates a diverse pangenome and 15 lateral gene transfer events.</title>
        <authorList>
            <person name="Petersen C."/>
            <person name="Sorensen T."/>
            <person name="Nielsen M.R."/>
            <person name="Sondergaard T.E."/>
            <person name="Sorensen J.L."/>
            <person name="Fitzpatrick D.A."/>
            <person name="Frisvad J.C."/>
            <person name="Nielsen K.L."/>
        </authorList>
    </citation>
    <scope>NUCLEOTIDE SEQUENCE</scope>
    <source>
        <strain evidence="2">IBT 30761</strain>
    </source>
</reference>
<organism evidence="2 3">
    <name type="scientific">Penicillium argentinense</name>
    <dbReference type="NCBI Taxonomy" id="1131581"/>
    <lineage>
        <taxon>Eukaryota</taxon>
        <taxon>Fungi</taxon>
        <taxon>Dikarya</taxon>
        <taxon>Ascomycota</taxon>
        <taxon>Pezizomycotina</taxon>
        <taxon>Eurotiomycetes</taxon>
        <taxon>Eurotiomycetidae</taxon>
        <taxon>Eurotiales</taxon>
        <taxon>Aspergillaceae</taxon>
        <taxon>Penicillium</taxon>
    </lineage>
</organism>
<dbReference type="AlphaFoldDB" id="A0A9W9EIV9"/>
<proteinExistence type="predicted"/>
<protein>
    <recommendedName>
        <fullName evidence="1">DUF4211 domain-containing protein</fullName>
    </recommendedName>
</protein>
<dbReference type="PANTHER" id="PTHR14689:SF0">
    <property type="entry name" value="COILED-COIL DOMAIN-CONTAINING PROTEIN 82"/>
    <property type="match status" value="1"/>
</dbReference>
<dbReference type="RefSeq" id="XP_056469061.1">
    <property type="nucleotide sequence ID" value="XM_056624073.1"/>
</dbReference>
<gene>
    <name evidence="2" type="ORF">N7532_011582</name>
</gene>
<dbReference type="OrthoDB" id="21499at2759"/>
<dbReference type="GeneID" id="81363052"/>
<accession>A0A9W9EIV9</accession>
<feature type="domain" description="DUF4211" evidence="1">
    <location>
        <begin position="1"/>
        <end position="119"/>
    </location>
</feature>
<sequence length="209" mass="24732">MFSRAAYKEVREYFRDVVEYLINNIINPDFPRSLERYRLAFEKLDGQTKGPTRAQFMSIMWVRDFRNALCARPTIGIKVVDEDMPREEHPLCGAWPEVRTHVASFSARLFGEPYLLDTLEPLGNVPETDREGRILPQANRRIYPRRHMKEEDIARRGEMSAEKKAKNASRVLEEMDEGEMWVLWRQFERVMTQARGHFVLRKREEEVGN</sequence>